<name>A0A0M0JWV8_9EUKA</name>
<feature type="non-terminal residue" evidence="1">
    <location>
        <position position="162"/>
    </location>
</feature>
<dbReference type="AlphaFoldDB" id="A0A0M0JWV8"/>
<protein>
    <submittedName>
        <fullName evidence="1">Uncharacterized protein</fullName>
    </submittedName>
</protein>
<dbReference type="EMBL" id="JWZX01002100">
    <property type="protein sequence ID" value="KOO31025.1"/>
    <property type="molecule type" value="Genomic_DNA"/>
</dbReference>
<keyword evidence="2" id="KW-1185">Reference proteome</keyword>
<accession>A0A0M0JWV8</accession>
<reference evidence="2" key="1">
    <citation type="journal article" date="2015" name="PLoS Genet.">
        <title>Genome Sequence and Transcriptome Analyses of Chrysochromulina tobin: Metabolic Tools for Enhanced Algal Fitness in the Prominent Order Prymnesiales (Haptophyceae).</title>
        <authorList>
            <person name="Hovde B.T."/>
            <person name="Deodato C.R."/>
            <person name="Hunsperger H.M."/>
            <person name="Ryken S.A."/>
            <person name="Yost W."/>
            <person name="Jha R.K."/>
            <person name="Patterson J."/>
            <person name="Monnat R.J. Jr."/>
            <person name="Barlow S.B."/>
            <person name="Starkenburg S.R."/>
            <person name="Cattolico R.A."/>
        </authorList>
    </citation>
    <scope>NUCLEOTIDE SEQUENCE</scope>
    <source>
        <strain evidence="2">CCMP291</strain>
    </source>
</reference>
<comment type="caution">
    <text evidence="1">The sequence shown here is derived from an EMBL/GenBank/DDBJ whole genome shotgun (WGS) entry which is preliminary data.</text>
</comment>
<proteinExistence type="predicted"/>
<sequence length="162" mass="16423">MSGAHAMLGTHAAPSPNLGAAASPLTVVTLPPGIAPSALAATPLSIRQCLDEVALSTAPRLLLVRARVLGAFPTDPRMWTTRDDAGAGGVDALLAPWQYQMVLQLADEYEMSVTLGAALLAAEGEAFFPGLPAADLGASNATLAALRARMSAVCDGGVAEFA</sequence>
<evidence type="ECO:0000313" key="2">
    <source>
        <dbReference type="Proteomes" id="UP000037460"/>
    </source>
</evidence>
<organism evidence="1 2">
    <name type="scientific">Chrysochromulina tobinii</name>
    <dbReference type="NCBI Taxonomy" id="1460289"/>
    <lineage>
        <taxon>Eukaryota</taxon>
        <taxon>Haptista</taxon>
        <taxon>Haptophyta</taxon>
        <taxon>Prymnesiophyceae</taxon>
        <taxon>Prymnesiales</taxon>
        <taxon>Chrysochromulinaceae</taxon>
        <taxon>Chrysochromulina</taxon>
    </lineage>
</organism>
<gene>
    <name evidence="1" type="ORF">Ctob_007846</name>
</gene>
<dbReference type="Proteomes" id="UP000037460">
    <property type="component" value="Unassembled WGS sequence"/>
</dbReference>
<evidence type="ECO:0000313" key="1">
    <source>
        <dbReference type="EMBL" id="KOO31025.1"/>
    </source>
</evidence>